<sequence length="325" mass="34754">MTIILGVDGGGSKTHAVVVDAEGNRLGEGLAGCGNHQISGVDIAVANLRQAVEGALRQAHLEPTDVDFVQYGLAGADRDRDFQILRPALAALPFRTWDVVCDTLAGLRNGSPDYVGVVLVCGSATNAMGRNRLQTVQTGGFGALFGDAAGGAYLSEQTFRSAVRSWDYRDVPSILPDAVARHLGFPAMEPLLAYYLDHDIRTVPLSLTLVLHEAAEARDELAIRILRDTGHELGLAANSVVRRLGGFEGERFPVVLVGSILQKGRSPYLLRTLQETVRRENPDADFVLPQMAPVYGAVLLGMDCLGVPVTEHITAKFASYGGHEG</sequence>
<dbReference type="Proteomes" id="UP001232973">
    <property type="component" value="Unassembled WGS sequence"/>
</dbReference>
<accession>A0ABT9XJ17</accession>
<organism evidence="2 3">
    <name type="scientific">Alicyclobacillus cycloheptanicus</name>
    <dbReference type="NCBI Taxonomy" id="1457"/>
    <lineage>
        <taxon>Bacteria</taxon>
        <taxon>Bacillati</taxon>
        <taxon>Bacillota</taxon>
        <taxon>Bacilli</taxon>
        <taxon>Bacillales</taxon>
        <taxon>Alicyclobacillaceae</taxon>
        <taxon>Alicyclobacillus</taxon>
    </lineage>
</organism>
<dbReference type="Pfam" id="PF01869">
    <property type="entry name" value="BcrAD_BadFG"/>
    <property type="match status" value="1"/>
</dbReference>
<comment type="caution">
    <text evidence="2">The sequence shown here is derived from an EMBL/GenBank/DDBJ whole genome shotgun (WGS) entry which is preliminary data.</text>
</comment>
<keyword evidence="3" id="KW-1185">Reference proteome</keyword>
<dbReference type="CDD" id="cd24007">
    <property type="entry name" value="ASKHA_NBD_eukNAGK-like"/>
    <property type="match status" value="1"/>
</dbReference>
<dbReference type="RefSeq" id="WP_307016340.1">
    <property type="nucleotide sequence ID" value="NZ_JAUANV010000017.1"/>
</dbReference>
<name>A0ABT9XJ17_9BACL</name>
<evidence type="ECO:0000259" key="1">
    <source>
        <dbReference type="Pfam" id="PF01869"/>
    </source>
</evidence>
<dbReference type="EMBL" id="JAUSTP010000016">
    <property type="protein sequence ID" value="MDQ0190275.1"/>
    <property type="molecule type" value="Genomic_DNA"/>
</dbReference>
<proteinExistence type="predicted"/>
<dbReference type="PANTHER" id="PTHR43190:SF3">
    <property type="entry name" value="N-ACETYL-D-GLUCOSAMINE KINASE"/>
    <property type="match status" value="1"/>
</dbReference>
<dbReference type="InterPro" id="IPR002731">
    <property type="entry name" value="ATPase_BadF"/>
</dbReference>
<dbReference type="Gene3D" id="3.30.420.40">
    <property type="match status" value="2"/>
</dbReference>
<feature type="domain" description="ATPase BadF/BadG/BcrA/BcrD type" evidence="1">
    <location>
        <begin position="5"/>
        <end position="301"/>
    </location>
</feature>
<evidence type="ECO:0000313" key="3">
    <source>
        <dbReference type="Proteomes" id="UP001232973"/>
    </source>
</evidence>
<evidence type="ECO:0000313" key="2">
    <source>
        <dbReference type="EMBL" id="MDQ0190275.1"/>
    </source>
</evidence>
<dbReference type="InterPro" id="IPR043129">
    <property type="entry name" value="ATPase_NBD"/>
</dbReference>
<dbReference type="PANTHER" id="PTHR43190">
    <property type="entry name" value="N-ACETYL-D-GLUCOSAMINE KINASE"/>
    <property type="match status" value="1"/>
</dbReference>
<dbReference type="InterPro" id="IPR052519">
    <property type="entry name" value="Euk-type_GlcNAc_Kinase"/>
</dbReference>
<reference evidence="2 3" key="1">
    <citation type="submission" date="2023-07" db="EMBL/GenBank/DDBJ databases">
        <title>Genomic Encyclopedia of Type Strains, Phase IV (KMG-IV): sequencing the most valuable type-strain genomes for metagenomic binning, comparative biology and taxonomic classification.</title>
        <authorList>
            <person name="Goeker M."/>
        </authorList>
    </citation>
    <scope>NUCLEOTIDE SEQUENCE [LARGE SCALE GENOMIC DNA]</scope>
    <source>
        <strain evidence="2 3">DSM 4006</strain>
    </source>
</reference>
<gene>
    <name evidence="2" type="ORF">J2S03_002139</name>
</gene>
<dbReference type="SUPFAM" id="SSF53067">
    <property type="entry name" value="Actin-like ATPase domain"/>
    <property type="match status" value="2"/>
</dbReference>
<protein>
    <submittedName>
        <fullName evidence="2">N-acetylglucosamine kinase-like BadF-type ATPase</fullName>
    </submittedName>
</protein>